<feature type="region of interest" description="Disordered" evidence="1">
    <location>
        <begin position="1"/>
        <end position="27"/>
    </location>
</feature>
<gene>
    <name evidence="2" type="ORF">Tc00.1047053510223.5</name>
</gene>
<dbReference type="RefSeq" id="XP_802353.1">
    <property type="nucleotide sequence ID" value="XM_797260.1"/>
</dbReference>
<name>Q4CKV5_TRYCC</name>
<comment type="caution">
    <text evidence="2">The sequence shown here is derived from an EMBL/GenBank/DDBJ whole genome shotgun (WGS) entry which is preliminary data.</text>
</comment>
<keyword evidence="3" id="KW-1185">Reference proteome</keyword>
<dbReference type="EMBL" id="AAHK01005990">
    <property type="protein sequence ID" value="EAN80907.1"/>
    <property type="molecule type" value="Genomic_DNA"/>
</dbReference>
<dbReference type="SUPFAM" id="SSF100950">
    <property type="entry name" value="NagB/RpiA/CoA transferase-like"/>
    <property type="match status" value="1"/>
</dbReference>
<proteinExistence type="predicted"/>
<dbReference type="InParanoid" id="Q4CKV5"/>
<dbReference type="GO" id="GO:0003743">
    <property type="term" value="F:translation initiation factor activity"/>
    <property type="evidence" value="ECO:0007669"/>
    <property type="project" value="UniProtKB-KW"/>
</dbReference>
<evidence type="ECO:0000313" key="3">
    <source>
        <dbReference type="Proteomes" id="UP000002296"/>
    </source>
</evidence>
<dbReference type="KEGG" id="tcr:510223.5"/>
<keyword evidence="2" id="KW-0648">Protein biosynthesis</keyword>
<accession>Q4CKV5</accession>
<evidence type="ECO:0000313" key="2">
    <source>
        <dbReference type="EMBL" id="EAN80907.1"/>
    </source>
</evidence>
<feature type="non-terminal residue" evidence="2">
    <location>
        <position position="1"/>
    </location>
</feature>
<evidence type="ECO:0000256" key="1">
    <source>
        <dbReference type="SAM" id="MobiDB-lite"/>
    </source>
</evidence>
<dbReference type="InterPro" id="IPR037171">
    <property type="entry name" value="NagB/RpiA_transferase-like"/>
</dbReference>
<dbReference type="GeneID" id="3531573"/>
<keyword evidence="2" id="KW-0396">Initiation factor</keyword>
<dbReference type="STRING" id="353153.Q4CKV5"/>
<sequence length="75" mass="8210">PRHQNREINEQLFGRSNDGLPMQSSASSASGYLYDLTPAAFIDMIICEMGCLDTSAIVAALRDREDRDACLMSVA</sequence>
<reference evidence="2 3" key="1">
    <citation type="journal article" date="2005" name="Science">
        <title>The genome sequence of Trypanosoma cruzi, etiologic agent of Chagas disease.</title>
        <authorList>
            <person name="El-Sayed N.M."/>
            <person name="Myler P.J."/>
            <person name="Bartholomeu D.C."/>
            <person name="Nilsson D."/>
            <person name="Aggarwal G."/>
            <person name="Tran A.N."/>
            <person name="Ghedin E."/>
            <person name="Worthey E.A."/>
            <person name="Delcher A.L."/>
            <person name="Blandin G."/>
            <person name="Westenberger S.J."/>
            <person name="Caler E."/>
            <person name="Cerqueira G.C."/>
            <person name="Branche C."/>
            <person name="Haas B."/>
            <person name="Anupama A."/>
            <person name="Arner E."/>
            <person name="Aslund L."/>
            <person name="Attipoe P."/>
            <person name="Bontempi E."/>
            <person name="Bringaud F."/>
            <person name="Burton P."/>
            <person name="Cadag E."/>
            <person name="Campbell D.A."/>
            <person name="Carrington M."/>
            <person name="Crabtree J."/>
            <person name="Darban H."/>
            <person name="da Silveira J.F."/>
            <person name="de Jong P."/>
            <person name="Edwards K."/>
            <person name="Englund P.T."/>
            <person name="Fazelina G."/>
            <person name="Feldblyum T."/>
            <person name="Ferella M."/>
            <person name="Frasch A.C."/>
            <person name="Gull K."/>
            <person name="Horn D."/>
            <person name="Hou L."/>
            <person name="Huang Y."/>
            <person name="Kindlund E."/>
            <person name="Klingbeil M."/>
            <person name="Kluge S."/>
            <person name="Koo H."/>
            <person name="Lacerda D."/>
            <person name="Levin M.J."/>
            <person name="Lorenzi H."/>
            <person name="Louie T."/>
            <person name="Machado C.R."/>
            <person name="McCulloch R."/>
            <person name="McKenna A."/>
            <person name="Mizuno Y."/>
            <person name="Mottram J.C."/>
            <person name="Nelson S."/>
            <person name="Ochaya S."/>
            <person name="Osoegawa K."/>
            <person name="Pai G."/>
            <person name="Parsons M."/>
            <person name="Pentony M."/>
            <person name="Pettersson U."/>
            <person name="Pop M."/>
            <person name="Ramirez J.L."/>
            <person name="Rinta J."/>
            <person name="Robertson L."/>
            <person name="Salzberg S.L."/>
            <person name="Sanchez D.O."/>
            <person name="Seyler A."/>
            <person name="Sharma R."/>
            <person name="Shetty J."/>
            <person name="Simpson A.J."/>
            <person name="Sisk E."/>
            <person name="Tammi M.T."/>
            <person name="Tarleton R."/>
            <person name="Teixeira S."/>
            <person name="Van Aken S."/>
            <person name="Vogt C."/>
            <person name="Ward P.N."/>
            <person name="Wickstead B."/>
            <person name="Wortman J."/>
            <person name="White O."/>
            <person name="Fraser C.M."/>
            <person name="Stuart K.D."/>
            <person name="Andersson B."/>
        </authorList>
    </citation>
    <scope>NUCLEOTIDE SEQUENCE [LARGE SCALE GENOMIC DNA]</scope>
    <source>
        <strain evidence="2 3">CL Brener</strain>
    </source>
</reference>
<protein>
    <submittedName>
        <fullName evidence="2">Translation initiation factor eIF2B subunit-like protein, putative</fullName>
    </submittedName>
</protein>
<organism evidence="2 3">
    <name type="scientific">Trypanosoma cruzi (strain CL Brener)</name>
    <dbReference type="NCBI Taxonomy" id="353153"/>
    <lineage>
        <taxon>Eukaryota</taxon>
        <taxon>Discoba</taxon>
        <taxon>Euglenozoa</taxon>
        <taxon>Kinetoplastea</taxon>
        <taxon>Metakinetoplastina</taxon>
        <taxon>Trypanosomatida</taxon>
        <taxon>Trypanosomatidae</taxon>
        <taxon>Trypanosoma</taxon>
        <taxon>Schizotrypanum</taxon>
    </lineage>
</organism>
<dbReference type="Proteomes" id="UP000002296">
    <property type="component" value="Unassembled WGS sequence"/>
</dbReference>
<dbReference type="PaxDb" id="353153-Q4CKV5"/>
<dbReference type="InterPro" id="IPR042529">
    <property type="entry name" value="IF_2B-like_C"/>
</dbReference>
<dbReference type="Gene3D" id="3.40.50.10470">
    <property type="entry name" value="Translation initiation factor eif-2b, domain 2"/>
    <property type="match status" value="1"/>
</dbReference>
<dbReference type="AlphaFoldDB" id="Q4CKV5"/>